<dbReference type="PANTHER" id="PTHR32315">
    <property type="entry name" value="ADENINE PHOSPHORIBOSYLTRANSFERASE"/>
    <property type="match status" value="1"/>
</dbReference>
<dbReference type="Gene3D" id="3.40.50.2020">
    <property type="match status" value="1"/>
</dbReference>
<comment type="similarity">
    <text evidence="5 11">Belongs to the purine/pyrimidine phosphoribosyltransferase family.</text>
</comment>
<dbReference type="EC" id="2.4.2.7" evidence="6 11"/>
<name>A0ABN6SC61_9BIFI</name>
<evidence type="ECO:0000259" key="12">
    <source>
        <dbReference type="Pfam" id="PF00156"/>
    </source>
</evidence>
<dbReference type="SUPFAM" id="SSF53271">
    <property type="entry name" value="PRTase-like"/>
    <property type="match status" value="1"/>
</dbReference>
<keyword evidence="14" id="KW-1185">Reference proteome</keyword>
<protein>
    <recommendedName>
        <fullName evidence="6 11">Adenine phosphoribosyltransferase</fullName>
        <shortName evidence="11">APRT</shortName>
        <ecNumber evidence="6 11">2.4.2.7</ecNumber>
    </recommendedName>
</protein>
<dbReference type="HAMAP" id="MF_00004">
    <property type="entry name" value="Aden_phosphoribosyltr"/>
    <property type="match status" value="1"/>
</dbReference>
<dbReference type="InterPro" id="IPR000836">
    <property type="entry name" value="PRTase_dom"/>
</dbReference>
<comment type="subcellular location">
    <subcellularLocation>
        <location evidence="3 11">Cytoplasm</location>
    </subcellularLocation>
</comment>
<evidence type="ECO:0000256" key="7">
    <source>
        <dbReference type="ARBA" id="ARBA00022490"/>
    </source>
</evidence>
<comment type="pathway">
    <text evidence="4 11">Purine metabolism; AMP biosynthesis via salvage pathway; AMP from adenine: step 1/1.</text>
</comment>
<evidence type="ECO:0000256" key="1">
    <source>
        <dbReference type="ARBA" id="ARBA00000868"/>
    </source>
</evidence>
<dbReference type="NCBIfam" id="NF002634">
    <property type="entry name" value="PRK02304.1-3"/>
    <property type="match status" value="1"/>
</dbReference>
<feature type="domain" description="Phosphoribosyltransferase" evidence="12">
    <location>
        <begin position="55"/>
        <end position="166"/>
    </location>
</feature>
<evidence type="ECO:0000256" key="9">
    <source>
        <dbReference type="ARBA" id="ARBA00022679"/>
    </source>
</evidence>
<sequence>MAQSGDITIGQLSLVGQEDAAYFVSLIRSISGFPKEGILFRDFLPALADPRGLSIVQEALLKALPVAADQFDAIAGLEARGFLIGPQLAAALGKGFIALRKSGKLPPETLAQEYSLEYGTATIEMEKEAIKPGQRILIVDDLIATGGSAQAAAQLVSKAGGSVAGFSFVMELEGLQGCAALEPYPVSTLVSMPA</sequence>
<evidence type="ECO:0000256" key="6">
    <source>
        <dbReference type="ARBA" id="ARBA00011893"/>
    </source>
</evidence>
<comment type="catalytic activity">
    <reaction evidence="1 11">
        <text>AMP + diphosphate = 5-phospho-alpha-D-ribose 1-diphosphate + adenine</text>
        <dbReference type="Rhea" id="RHEA:16609"/>
        <dbReference type="ChEBI" id="CHEBI:16708"/>
        <dbReference type="ChEBI" id="CHEBI:33019"/>
        <dbReference type="ChEBI" id="CHEBI:58017"/>
        <dbReference type="ChEBI" id="CHEBI:456215"/>
        <dbReference type="EC" id="2.4.2.7"/>
    </reaction>
</comment>
<dbReference type="NCBIfam" id="NF002636">
    <property type="entry name" value="PRK02304.1-5"/>
    <property type="match status" value="1"/>
</dbReference>
<dbReference type="CDD" id="cd06223">
    <property type="entry name" value="PRTases_typeI"/>
    <property type="match status" value="1"/>
</dbReference>
<comment type="subunit">
    <text evidence="11">Homodimer.</text>
</comment>
<keyword evidence="8 11" id="KW-0328">Glycosyltransferase</keyword>
<evidence type="ECO:0000313" key="14">
    <source>
        <dbReference type="Proteomes" id="UP001321766"/>
    </source>
</evidence>
<accession>A0ABN6SC61</accession>
<gene>
    <name evidence="11 13" type="primary">apt</name>
    <name evidence="13" type="ORF">KIM372_09450</name>
</gene>
<comment type="function">
    <text evidence="2 11">Catalyzes a salvage reaction resulting in the formation of AMP, that is energically less costly than de novo synthesis.</text>
</comment>
<evidence type="ECO:0000256" key="2">
    <source>
        <dbReference type="ARBA" id="ARBA00003968"/>
    </source>
</evidence>
<dbReference type="GO" id="GO:0016757">
    <property type="term" value="F:glycosyltransferase activity"/>
    <property type="evidence" value="ECO:0007669"/>
    <property type="project" value="UniProtKB-KW"/>
</dbReference>
<dbReference type="InterPro" id="IPR050054">
    <property type="entry name" value="UPRTase/APRTase"/>
</dbReference>
<proteinExistence type="inferred from homology"/>
<evidence type="ECO:0000256" key="10">
    <source>
        <dbReference type="ARBA" id="ARBA00022726"/>
    </source>
</evidence>
<dbReference type="PANTHER" id="PTHR32315:SF3">
    <property type="entry name" value="ADENINE PHOSPHORIBOSYLTRANSFERASE"/>
    <property type="match status" value="1"/>
</dbReference>
<keyword evidence="9 11" id="KW-0808">Transferase</keyword>
<evidence type="ECO:0000313" key="13">
    <source>
        <dbReference type="EMBL" id="BDR53038.1"/>
    </source>
</evidence>
<evidence type="ECO:0000256" key="11">
    <source>
        <dbReference type="HAMAP-Rule" id="MF_00004"/>
    </source>
</evidence>
<dbReference type="Proteomes" id="UP001321766">
    <property type="component" value="Chromosome"/>
</dbReference>
<evidence type="ECO:0000256" key="3">
    <source>
        <dbReference type="ARBA" id="ARBA00004496"/>
    </source>
</evidence>
<keyword evidence="10 11" id="KW-0660">Purine salvage</keyword>
<dbReference type="InterPro" id="IPR005764">
    <property type="entry name" value="Ade_phspho_trans"/>
</dbReference>
<dbReference type="InterPro" id="IPR029057">
    <property type="entry name" value="PRTase-like"/>
</dbReference>
<dbReference type="Pfam" id="PF00156">
    <property type="entry name" value="Pribosyltran"/>
    <property type="match status" value="1"/>
</dbReference>
<evidence type="ECO:0000256" key="8">
    <source>
        <dbReference type="ARBA" id="ARBA00022676"/>
    </source>
</evidence>
<organism evidence="13 14">
    <name type="scientific">Bombiscardovia nodaiensis</name>
    <dbReference type="NCBI Taxonomy" id="2932181"/>
    <lineage>
        <taxon>Bacteria</taxon>
        <taxon>Bacillati</taxon>
        <taxon>Actinomycetota</taxon>
        <taxon>Actinomycetes</taxon>
        <taxon>Bifidobacteriales</taxon>
        <taxon>Bifidobacteriaceae</taxon>
        <taxon>Bombiscardovia</taxon>
    </lineage>
</organism>
<reference evidence="13 14" key="1">
    <citation type="journal article" date="2023" name="Microbiol. Spectr.">
        <title>Symbiosis of Carpenter Bees with Uncharacterized Lactic Acid Bacteria Showing NAD Auxotrophy.</title>
        <authorList>
            <person name="Kawasaki S."/>
            <person name="Ozawa K."/>
            <person name="Mori T."/>
            <person name="Yamamoto A."/>
            <person name="Ito M."/>
            <person name="Ohkuma M."/>
            <person name="Sakamoto M."/>
            <person name="Matsutani M."/>
        </authorList>
    </citation>
    <scope>NUCLEOTIDE SEQUENCE [LARGE SCALE GENOMIC DNA]</scope>
    <source>
        <strain evidence="13 14">Kim37-2</strain>
    </source>
</reference>
<dbReference type="EMBL" id="AP026798">
    <property type="protein sequence ID" value="BDR53038.1"/>
    <property type="molecule type" value="Genomic_DNA"/>
</dbReference>
<keyword evidence="7 11" id="KW-0963">Cytoplasm</keyword>
<evidence type="ECO:0000256" key="5">
    <source>
        <dbReference type="ARBA" id="ARBA00008391"/>
    </source>
</evidence>
<evidence type="ECO:0000256" key="4">
    <source>
        <dbReference type="ARBA" id="ARBA00004659"/>
    </source>
</evidence>